<keyword evidence="1" id="KW-0614">Plasmid</keyword>
<proteinExistence type="predicted"/>
<organism evidence="1">
    <name type="scientific">Klebsiella pneumoniae</name>
    <dbReference type="NCBI Taxonomy" id="573"/>
    <lineage>
        <taxon>Bacteria</taxon>
        <taxon>Pseudomonadati</taxon>
        <taxon>Pseudomonadota</taxon>
        <taxon>Gammaproteobacteria</taxon>
        <taxon>Enterobacterales</taxon>
        <taxon>Enterobacteriaceae</taxon>
        <taxon>Klebsiella/Raoultella group</taxon>
        <taxon>Klebsiella</taxon>
        <taxon>Klebsiella pneumoniae complex</taxon>
    </lineage>
</organism>
<sequence>MTLADTIKFAVRHTQPTAAEKQLQLAGARFGFYVISVS</sequence>
<evidence type="ECO:0000313" key="1">
    <source>
        <dbReference type="EMBL" id="AEY80248.1"/>
    </source>
</evidence>
<dbReference type="AlphaFoldDB" id="H1ZMX3"/>
<name>H1ZMX3_KLEPN</name>
<geneLocation type="plasmid" evidence="1">
    <name>pJIE137</name>
</geneLocation>
<reference evidence="1" key="1">
    <citation type="journal article" date="2012" name="Antimicrob. Agents Chemother.">
        <title>pJIE137 carrying blaCTX-M-62 is closely related to p271A carrying blaNDM-1.</title>
        <authorList>
            <person name="Partridge S.R."/>
            <person name="Paulsen I.T."/>
            <person name="Iredell J.R."/>
        </authorList>
    </citation>
    <scope>NUCLEOTIDE SEQUENCE</scope>
    <source>
        <strain evidence="1">JIE137</strain>
        <plasmid evidence="1">pJIE137</plasmid>
    </source>
</reference>
<accession>H1ZMX3</accession>
<protein>
    <submittedName>
        <fullName evidence="1">Uncharacterized protein</fullName>
    </submittedName>
</protein>
<dbReference type="EMBL" id="EF219134">
    <property type="protein sequence ID" value="AEY80248.1"/>
    <property type="molecule type" value="Genomic_DNA"/>
</dbReference>